<dbReference type="EMBL" id="SACO01000002">
    <property type="protein sequence ID" value="RVU07115.1"/>
    <property type="molecule type" value="Genomic_DNA"/>
</dbReference>
<dbReference type="RefSeq" id="WP_127706433.1">
    <property type="nucleotide sequence ID" value="NZ_SACO01000002.1"/>
</dbReference>
<sequence>MIVLHVAPLPEDALGAAASFHAEFLAQAMAAQEDLLLVFSSADHTHRAWRLAAVEGLARAKAPLRVNAVAGDGEASVAAAAAYLAQAQGVTGQLLPLDSQGAGEVLTSLP</sequence>
<dbReference type="OrthoDB" id="7409402at2"/>
<reference evidence="2 3" key="1">
    <citation type="submission" date="2019-01" db="EMBL/GenBank/DDBJ databases">
        <authorList>
            <person name="Chen W.-M."/>
        </authorList>
    </citation>
    <scope>NUCLEOTIDE SEQUENCE [LARGE SCALE GENOMIC DNA]</scope>
    <source>
        <strain evidence="2 3">FSY-9</strain>
    </source>
</reference>
<comment type="caution">
    <text evidence="2">The sequence shown here is derived from an EMBL/GenBank/DDBJ whole genome shotgun (WGS) entry which is preliminary data.</text>
</comment>
<feature type="domain" description="Short chain dehydrogenase-like proteobacteria" evidence="1">
    <location>
        <begin position="4"/>
        <end position="97"/>
    </location>
</feature>
<organism evidence="2 3">
    <name type="scientific">Novosphingobium umbonatum</name>
    <dbReference type="NCBI Taxonomy" id="1908524"/>
    <lineage>
        <taxon>Bacteria</taxon>
        <taxon>Pseudomonadati</taxon>
        <taxon>Pseudomonadota</taxon>
        <taxon>Alphaproteobacteria</taxon>
        <taxon>Sphingomonadales</taxon>
        <taxon>Sphingomonadaceae</taxon>
        <taxon>Novosphingobium</taxon>
    </lineage>
</organism>
<accession>A0A437NB17</accession>
<protein>
    <recommendedName>
        <fullName evidence="1">Short chain dehydrogenase-like proteobacteria domain-containing protein</fullName>
    </recommendedName>
</protein>
<name>A0A437NB17_9SPHN</name>
<gene>
    <name evidence="2" type="ORF">EOE18_03965</name>
</gene>
<keyword evidence="3" id="KW-1185">Reference proteome</keyword>
<evidence type="ECO:0000313" key="3">
    <source>
        <dbReference type="Proteomes" id="UP000282837"/>
    </source>
</evidence>
<dbReference type="InterPro" id="IPR048623">
    <property type="entry name" value="SDR-like_proteobact"/>
</dbReference>
<evidence type="ECO:0000259" key="1">
    <source>
        <dbReference type="Pfam" id="PF21777"/>
    </source>
</evidence>
<proteinExistence type="predicted"/>
<evidence type="ECO:0000313" key="2">
    <source>
        <dbReference type="EMBL" id="RVU07115.1"/>
    </source>
</evidence>
<dbReference type="AlphaFoldDB" id="A0A437NB17"/>
<dbReference type="Pfam" id="PF21777">
    <property type="entry name" value="SDR-like"/>
    <property type="match status" value="1"/>
</dbReference>
<dbReference type="Proteomes" id="UP000282837">
    <property type="component" value="Unassembled WGS sequence"/>
</dbReference>